<evidence type="ECO:0000259" key="6">
    <source>
        <dbReference type="Pfam" id="PF01494"/>
    </source>
</evidence>
<proteinExistence type="inferred from homology"/>
<sequence>MSDLKVLIIGGGVTGLTLAAIFERYGIEYALLEKHADVTPAIGASIGLLPHGSRVLDQLGCFEELLPFGNGIENMDWHNPEGKKIGCHVKLGTHMESMLGYRIFFVERHRLLNALWGAIRDKSKVHLSCSVAKIEHNENGVSVETRDGRVFTGDFVVGADGVHSMSRDEMWRLAEADGHDLTTDRKAIKGSRSCLFGISHGLSQVKSTDAWRACRQDRHYLICAAPNGLTFWFCFFKNRKHATSYDALRYTEEEKEQYAADFSTDQTRPDVTLADLYRTSTTTGLVPIEEFVLNRYFHKRILLLGDSLHKMHPITGQGGNAAIEDCAGLANRLQDLLRRGQTPTYPQLQDIFYALQEERRPRTEKLTHGARGLARLESFGTPLLKLVMLHIFPLVPCENILAGIADSMTPGQALTYLPFPQRAKRLVPYDDEVTVAPKLRSATSSYAWILLFLLAGTLRHFVPRASSTGPDFTDLGTQSSSSTWQQYEARTYFCINAVWTIESYRAAFDLGPLLTPIPWLMLSQYIGWDSTLSIYLSLWILGTRFRGFYHPWPRVIPQAAADALPIAVPVALWGTFMLKQLPSFGPSFLQLDSRASSSLVLCLLTSLLSYFFKRSGGPSWVPSIQWGSSDIKPISRFFSLVFVDVGFCHMGFVKDNLIPALRDASAGHLTDEVLRFETLLLVMVLWLLFTVWDLRRVNVVDWSLSRAALYIFAGFAFVGPGATLVAAWWVREKVWERSRHRISESRSAGHAGLEHLG</sequence>
<feature type="transmembrane region" description="Helical" evidence="5">
    <location>
        <begin position="673"/>
        <end position="695"/>
    </location>
</feature>
<dbReference type="PANTHER" id="PTHR47356:SF2">
    <property type="entry name" value="FAD-BINDING DOMAIN-CONTAINING PROTEIN-RELATED"/>
    <property type="match status" value="1"/>
</dbReference>
<feature type="transmembrane region" description="Helical" evidence="5">
    <location>
        <begin position="525"/>
        <end position="543"/>
    </location>
</feature>
<keyword evidence="3" id="KW-0274">FAD</keyword>
<organism evidence="7 8">
    <name type="scientific">Aspergillus pseudoustus</name>
    <dbReference type="NCBI Taxonomy" id="1810923"/>
    <lineage>
        <taxon>Eukaryota</taxon>
        <taxon>Fungi</taxon>
        <taxon>Dikarya</taxon>
        <taxon>Ascomycota</taxon>
        <taxon>Pezizomycotina</taxon>
        <taxon>Eurotiomycetes</taxon>
        <taxon>Eurotiomycetidae</taxon>
        <taxon>Eurotiales</taxon>
        <taxon>Aspergillaceae</taxon>
        <taxon>Aspergillus</taxon>
        <taxon>Aspergillus subgen. Nidulantes</taxon>
    </lineage>
</organism>
<reference evidence="7 8" key="1">
    <citation type="submission" date="2024-07" db="EMBL/GenBank/DDBJ databases">
        <title>Section-level genome sequencing and comparative genomics of Aspergillus sections Usti and Cavernicolus.</title>
        <authorList>
            <consortium name="Lawrence Berkeley National Laboratory"/>
            <person name="Nybo J.L."/>
            <person name="Vesth T.C."/>
            <person name="Theobald S."/>
            <person name="Frisvad J.C."/>
            <person name="Larsen T.O."/>
            <person name="Kjaerboelling I."/>
            <person name="Rothschild-Mancinelli K."/>
            <person name="Lyhne E.K."/>
            <person name="Kogle M.E."/>
            <person name="Barry K."/>
            <person name="Clum A."/>
            <person name="Na H."/>
            <person name="Ledsgaard L."/>
            <person name="Lin J."/>
            <person name="Lipzen A."/>
            <person name="Kuo A."/>
            <person name="Riley R."/>
            <person name="Mondo S."/>
            <person name="Labutti K."/>
            <person name="Haridas S."/>
            <person name="Pangalinan J."/>
            <person name="Salamov A.A."/>
            <person name="Simmons B.A."/>
            <person name="Magnuson J.K."/>
            <person name="Chen J."/>
            <person name="Drula E."/>
            <person name="Henrissat B."/>
            <person name="Wiebenga A."/>
            <person name="Lubbers R.J."/>
            <person name="Gomes A.C."/>
            <person name="Makela M.R."/>
            <person name="Stajich J."/>
            <person name="Grigoriev I.V."/>
            <person name="Mortensen U.H."/>
            <person name="De Vries R.P."/>
            <person name="Baker S.E."/>
            <person name="Andersen M.R."/>
        </authorList>
    </citation>
    <scope>NUCLEOTIDE SEQUENCE [LARGE SCALE GENOMIC DNA]</scope>
    <source>
        <strain evidence="7 8">CBS 123904</strain>
    </source>
</reference>
<dbReference type="PRINTS" id="PR00420">
    <property type="entry name" value="RNGMNOXGNASE"/>
</dbReference>
<feature type="transmembrane region" description="Helical" evidence="5">
    <location>
        <begin position="555"/>
        <end position="575"/>
    </location>
</feature>
<accession>A0ABR4K356</accession>
<keyword evidence="5" id="KW-1133">Transmembrane helix</keyword>
<dbReference type="InterPro" id="IPR036188">
    <property type="entry name" value="FAD/NAD-bd_sf"/>
</dbReference>
<feature type="transmembrane region" description="Helical" evidence="5">
    <location>
        <begin position="707"/>
        <end position="730"/>
    </location>
</feature>
<evidence type="ECO:0000313" key="7">
    <source>
        <dbReference type="EMBL" id="KAL2846194.1"/>
    </source>
</evidence>
<evidence type="ECO:0000256" key="2">
    <source>
        <dbReference type="ARBA" id="ARBA00022630"/>
    </source>
</evidence>
<keyword evidence="5" id="KW-0812">Transmembrane</keyword>
<comment type="caution">
    <text evidence="7">The sequence shown here is derived from an EMBL/GenBank/DDBJ whole genome shotgun (WGS) entry which is preliminary data.</text>
</comment>
<dbReference type="Gene3D" id="3.50.50.60">
    <property type="entry name" value="FAD/NAD(P)-binding domain"/>
    <property type="match status" value="1"/>
</dbReference>
<keyword evidence="5" id="KW-0472">Membrane</keyword>
<keyword evidence="2" id="KW-0285">Flavoprotein</keyword>
<evidence type="ECO:0000256" key="5">
    <source>
        <dbReference type="SAM" id="Phobius"/>
    </source>
</evidence>
<evidence type="ECO:0000256" key="1">
    <source>
        <dbReference type="ARBA" id="ARBA00007992"/>
    </source>
</evidence>
<dbReference type="Pfam" id="PF01494">
    <property type="entry name" value="FAD_binding_3"/>
    <property type="match status" value="1"/>
</dbReference>
<keyword evidence="8" id="KW-1185">Reference proteome</keyword>
<evidence type="ECO:0000256" key="3">
    <source>
        <dbReference type="ARBA" id="ARBA00022827"/>
    </source>
</evidence>
<name>A0ABR4K356_9EURO</name>
<feature type="domain" description="FAD-binding" evidence="6">
    <location>
        <begin position="4"/>
        <end position="339"/>
    </location>
</feature>
<dbReference type="PANTHER" id="PTHR47356">
    <property type="entry name" value="FAD-DEPENDENT MONOOXYGENASE ASQG-RELATED"/>
    <property type="match status" value="1"/>
</dbReference>
<dbReference type="InterPro" id="IPR050562">
    <property type="entry name" value="FAD_mOase_fung"/>
</dbReference>
<evidence type="ECO:0000313" key="8">
    <source>
        <dbReference type="Proteomes" id="UP001610446"/>
    </source>
</evidence>
<gene>
    <name evidence="7" type="ORF">BJY01DRAFT_175948</name>
</gene>
<dbReference type="SUPFAM" id="SSF51905">
    <property type="entry name" value="FAD/NAD(P)-binding domain"/>
    <property type="match status" value="1"/>
</dbReference>
<dbReference type="InterPro" id="IPR002938">
    <property type="entry name" value="FAD-bd"/>
</dbReference>
<keyword evidence="4" id="KW-0560">Oxidoreductase</keyword>
<feature type="transmembrane region" description="Helical" evidence="5">
    <location>
        <begin position="633"/>
        <end position="653"/>
    </location>
</feature>
<comment type="similarity">
    <text evidence="1">Belongs to the paxM FAD-dependent monooxygenase family.</text>
</comment>
<evidence type="ECO:0000256" key="4">
    <source>
        <dbReference type="ARBA" id="ARBA00023002"/>
    </source>
</evidence>
<dbReference type="Proteomes" id="UP001610446">
    <property type="component" value="Unassembled WGS sequence"/>
</dbReference>
<protein>
    <recommendedName>
        <fullName evidence="6">FAD-binding domain-containing protein</fullName>
    </recommendedName>
</protein>
<dbReference type="EMBL" id="JBFXLU010000065">
    <property type="protein sequence ID" value="KAL2846194.1"/>
    <property type="molecule type" value="Genomic_DNA"/>
</dbReference>